<dbReference type="SUPFAM" id="SSF47616">
    <property type="entry name" value="GST C-terminal domain-like"/>
    <property type="match status" value="1"/>
</dbReference>
<sequence>MPTYRLIYFNLRARAEAIRLLLAYAGIDYIDDRISRDAWPAMKDQMPLKQIPVLEIDGKDKIAQSTAILRYLAHQFGMAAKSPLNEAKVDMLGEAVQDAKQQCREWRVIVVGYVEGDKDAKFKEVVVPVLNNYGTIFERTLKENGTGWLVGDSITWVDFFAAEFFDKIITYGDPTALDQFPLVKKHKENVYAIPNVKKYIDQRPKNTPF</sequence>
<dbReference type="AlphaFoldDB" id="A0A914VLS1"/>
<dbReference type="PANTHER" id="PTHR11571">
    <property type="entry name" value="GLUTATHIONE S-TRANSFERASE"/>
    <property type="match status" value="1"/>
</dbReference>
<evidence type="ECO:0000313" key="8">
    <source>
        <dbReference type="WBParaSite" id="PSAMB.scaffold2178size24825.g16668.t1"/>
    </source>
</evidence>
<protein>
    <recommendedName>
        <fullName evidence="2">glutathione transferase</fullName>
        <ecNumber evidence="2">2.5.1.18</ecNumber>
    </recommendedName>
</protein>
<dbReference type="GO" id="GO:0006749">
    <property type="term" value="P:glutathione metabolic process"/>
    <property type="evidence" value="ECO:0007669"/>
    <property type="project" value="TreeGrafter"/>
</dbReference>
<dbReference type="InterPro" id="IPR004046">
    <property type="entry name" value="GST_C"/>
</dbReference>
<dbReference type="PRINTS" id="PR01266">
    <property type="entry name" value="GSTRNSFRASEA"/>
</dbReference>
<reference evidence="8" key="1">
    <citation type="submission" date="2022-11" db="UniProtKB">
        <authorList>
            <consortium name="WormBaseParasite"/>
        </authorList>
    </citation>
    <scope>IDENTIFICATION</scope>
</reference>
<organism evidence="7 8">
    <name type="scientific">Plectus sambesii</name>
    <dbReference type="NCBI Taxonomy" id="2011161"/>
    <lineage>
        <taxon>Eukaryota</taxon>
        <taxon>Metazoa</taxon>
        <taxon>Ecdysozoa</taxon>
        <taxon>Nematoda</taxon>
        <taxon>Chromadorea</taxon>
        <taxon>Plectida</taxon>
        <taxon>Plectina</taxon>
        <taxon>Plectoidea</taxon>
        <taxon>Plectidae</taxon>
        <taxon>Plectus</taxon>
    </lineage>
</organism>
<keyword evidence="7" id="KW-1185">Reference proteome</keyword>
<dbReference type="InterPro" id="IPR010987">
    <property type="entry name" value="Glutathione-S-Trfase_C-like"/>
</dbReference>
<dbReference type="InterPro" id="IPR003080">
    <property type="entry name" value="GST_alpha"/>
</dbReference>
<comment type="catalytic activity">
    <reaction evidence="4">
        <text>RX + glutathione = an S-substituted glutathione + a halide anion + H(+)</text>
        <dbReference type="Rhea" id="RHEA:16437"/>
        <dbReference type="ChEBI" id="CHEBI:15378"/>
        <dbReference type="ChEBI" id="CHEBI:16042"/>
        <dbReference type="ChEBI" id="CHEBI:17792"/>
        <dbReference type="ChEBI" id="CHEBI:57925"/>
        <dbReference type="ChEBI" id="CHEBI:90779"/>
        <dbReference type="EC" id="2.5.1.18"/>
    </reaction>
</comment>
<dbReference type="Gene3D" id="3.40.30.10">
    <property type="entry name" value="Glutaredoxin"/>
    <property type="match status" value="1"/>
</dbReference>
<evidence type="ECO:0000259" key="6">
    <source>
        <dbReference type="PROSITE" id="PS50405"/>
    </source>
</evidence>
<dbReference type="InterPro" id="IPR050213">
    <property type="entry name" value="GST_superfamily"/>
</dbReference>
<dbReference type="PROSITE" id="PS50404">
    <property type="entry name" value="GST_NTER"/>
    <property type="match status" value="1"/>
</dbReference>
<dbReference type="PANTHER" id="PTHR11571:SF261">
    <property type="entry name" value="GLUTATHIONE S-TRANSFERASE GST-36-RELATED"/>
    <property type="match status" value="1"/>
</dbReference>
<dbReference type="CDD" id="cd03192">
    <property type="entry name" value="GST_C_Sigma_like"/>
    <property type="match status" value="1"/>
</dbReference>
<dbReference type="InterPro" id="IPR036282">
    <property type="entry name" value="Glutathione-S-Trfase_C_sf"/>
</dbReference>
<evidence type="ECO:0000256" key="4">
    <source>
        <dbReference type="ARBA" id="ARBA00047960"/>
    </source>
</evidence>
<dbReference type="GO" id="GO:0004364">
    <property type="term" value="F:glutathione transferase activity"/>
    <property type="evidence" value="ECO:0007669"/>
    <property type="project" value="UniProtKB-EC"/>
</dbReference>
<dbReference type="CDD" id="cd03039">
    <property type="entry name" value="GST_N_Sigma_like"/>
    <property type="match status" value="1"/>
</dbReference>
<dbReference type="SFLD" id="SFLDS00019">
    <property type="entry name" value="Glutathione_Transferase_(cytos"/>
    <property type="match status" value="1"/>
</dbReference>
<accession>A0A914VLS1</accession>
<feature type="domain" description="GST C-terminal" evidence="6">
    <location>
        <begin position="82"/>
        <end position="209"/>
    </location>
</feature>
<dbReference type="InterPro" id="IPR036249">
    <property type="entry name" value="Thioredoxin-like_sf"/>
</dbReference>
<dbReference type="Pfam" id="PF14497">
    <property type="entry name" value="GST_C_3"/>
    <property type="match status" value="1"/>
</dbReference>
<feature type="domain" description="GST N-terminal" evidence="5">
    <location>
        <begin position="2"/>
        <end position="80"/>
    </location>
</feature>
<dbReference type="Gene3D" id="1.20.1050.10">
    <property type="match status" value="1"/>
</dbReference>
<evidence type="ECO:0000313" key="7">
    <source>
        <dbReference type="Proteomes" id="UP000887566"/>
    </source>
</evidence>
<dbReference type="WBParaSite" id="PSAMB.scaffold2178size24825.g16668.t1">
    <property type="protein sequence ID" value="PSAMB.scaffold2178size24825.g16668.t1"/>
    <property type="gene ID" value="PSAMB.scaffold2178size24825.g16668"/>
</dbReference>
<dbReference type="SFLD" id="SFLDG01205">
    <property type="entry name" value="AMPS.1"/>
    <property type="match status" value="1"/>
</dbReference>
<name>A0A914VLS1_9BILA</name>
<evidence type="ECO:0000256" key="3">
    <source>
        <dbReference type="ARBA" id="ARBA00022679"/>
    </source>
</evidence>
<dbReference type="InterPro" id="IPR004045">
    <property type="entry name" value="Glutathione_S-Trfase_N"/>
</dbReference>
<dbReference type="InterPro" id="IPR040079">
    <property type="entry name" value="Glutathione_S-Trfase"/>
</dbReference>
<dbReference type="PROSITE" id="PS50405">
    <property type="entry name" value="GST_CTER"/>
    <property type="match status" value="1"/>
</dbReference>
<comment type="similarity">
    <text evidence="1">Belongs to the GST superfamily. Alpha family.</text>
</comment>
<dbReference type="SUPFAM" id="SSF52833">
    <property type="entry name" value="Thioredoxin-like"/>
    <property type="match status" value="1"/>
</dbReference>
<dbReference type="GO" id="GO:0004602">
    <property type="term" value="F:glutathione peroxidase activity"/>
    <property type="evidence" value="ECO:0007669"/>
    <property type="project" value="UniProtKB-ARBA"/>
</dbReference>
<dbReference type="Pfam" id="PF02798">
    <property type="entry name" value="GST_N"/>
    <property type="match status" value="1"/>
</dbReference>
<evidence type="ECO:0000256" key="1">
    <source>
        <dbReference type="ARBA" id="ARBA00011055"/>
    </source>
</evidence>
<proteinExistence type="inferred from homology"/>
<dbReference type="FunFam" id="3.40.30.10:FF:000035">
    <property type="entry name" value="hematopoietic prostaglandin D synthase"/>
    <property type="match status" value="1"/>
</dbReference>
<keyword evidence="3" id="KW-0808">Transferase</keyword>
<dbReference type="SFLD" id="SFLDG00363">
    <property type="entry name" value="AMPS_(cytGST):_Alpha-__Mu-__Pi"/>
    <property type="match status" value="1"/>
</dbReference>
<dbReference type="EC" id="2.5.1.18" evidence="2"/>
<dbReference type="Proteomes" id="UP000887566">
    <property type="component" value="Unplaced"/>
</dbReference>
<evidence type="ECO:0000259" key="5">
    <source>
        <dbReference type="PROSITE" id="PS50404"/>
    </source>
</evidence>
<evidence type="ECO:0000256" key="2">
    <source>
        <dbReference type="ARBA" id="ARBA00012452"/>
    </source>
</evidence>